<dbReference type="EMBL" id="ACPB03003540">
    <property type="status" value="NOT_ANNOTATED_CDS"/>
    <property type="molecule type" value="Genomic_DNA"/>
</dbReference>
<evidence type="ECO:0000313" key="3">
    <source>
        <dbReference type="Proteomes" id="UP000015103"/>
    </source>
</evidence>
<accession>T1IDX8</accession>
<name>T1IDX8_RHOPR</name>
<dbReference type="EnsemblMetazoa" id="RPRC014498-RA">
    <property type="protein sequence ID" value="RPRC014498-PA"/>
    <property type="gene ID" value="RPRC014498"/>
</dbReference>
<dbReference type="InterPro" id="IPR051839">
    <property type="entry name" value="RD_transcriptional_regulator"/>
</dbReference>
<dbReference type="eggNOG" id="ENOG502S9FA">
    <property type="taxonomic scope" value="Eukaryota"/>
</dbReference>
<dbReference type="InParanoid" id="T1IDX8"/>
<sequence length="223" mass="25275">MAHGIKEDWRQGNTSPNVKNCVEKKRQVKSVREGKGMGSRRIFSPQFKLQVLDSYRHDADCRGNQRATARKYGIHRRQIQKWLQMESTLRCTAEAAVENGEVALNLASTRQLDGSCIADSIPAPQPALIEEELINVDKVTDSEDDTSSVGSFYDQDQALDFTCAALSKRRFFSLSFKLEVIDAFYNDKLCSGNQRATARKFGIHRRQVQKWLNQEGLLRGESC</sequence>
<evidence type="ECO:0000313" key="2">
    <source>
        <dbReference type="EnsemblMetazoa" id="RPRC014498-PA"/>
    </source>
</evidence>
<reference evidence="2" key="1">
    <citation type="submission" date="2015-05" db="UniProtKB">
        <authorList>
            <consortium name="EnsemblMetazoa"/>
        </authorList>
    </citation>
    <scope>IDENTIFICATION</scope>
</reference>
<dbReference type="Proteomes" id="UP000015103">
    <property type="component" value="Unassembled WGS sequence"/>
</dbReference>
<dbReference type="InterPro" id="IPR018586">
    <property type="entry name" value="Brinker_DNA-bd"/>
</dbReference>
<keyword evidence="3" id="KW-1185">Reference proteome</keyword>
<dbReference type="PANTHER" id="PTHR33215">
    <property type="entry name" value="PROTEIN DISTAL ANTENNA"/>
    <property type="match status" value="1"/>
</dbReference>
<feature type="domain" description="Brinker DNA-binding" evidence="1">
    <location>
        <begin position="38"/>
        <end position="91"/>
    </location>
</feature>
<dbReference type="GO" id="GO:0043565">
    <property type="term" value="F:sequence-specific DNA binding"/>
    <property type="evidence" value="ECO:0007669"/>
    <property type="project" value="InterPro"/>
</dbReference>
<proteinExistence type="predicted"/>
<dbReference type="InterPro" id="IPR010921">
    <property type="entry name" value="Trp_repressor/repl_initiator"/>
</dbReference>
<dbReference type="AlphaFoldDB" id="T1IDX8"/>
<organism evidence="2 3">
    <name type="scientific">Rhodnius prolixus</name>
    <name type="common">Triatomid bug</name>
    <dbReference type="NCBI Taxonomy" id="13249"/>
    <lineage>
        <taxon>Eukaryota</taxon>
        <taxon>Metazoa</taxon>
        <taxon>Ecdysozoa</taxon>
        <taxon>Arthropoda</taxon>
        <taxon>Hexapoda</taxon>
        <taxon>Insecta</taxon>
        <taxon>Pterygota</taxon>
        <taxon>Neoptera</taxon>
        <taxon>Paraneoptera</taxon>
        <taxon>Hemiptera</taxon>
        <taxon>Heteroptera</taxon>
        <taxon>Panheteroptera</taxon>
        <taxon>Cimicomorpha</taxon>
        <taxon>Reduviidae</taxon>
        <taxon>Triatominae</taxon>
        <taxon>Rhodnius</taxon>
    </lineage>
</organism>
<dbReference type="PANTHER" id="PTHR33215:SF13">
    <property type="entry name" value="PROTEIN DISTAL ANTENNA"/>
    <property type="match status" value="1"/>
</dbReference>
<dbReference type="SUPFAM" id="SSF48295">
    <property type="entry name" value="TrpR-like"/>
    <property type="match status" value="1"/>
</dbReference>
<feature type="domain" description="Brinker DNA-binding" evidence="1">
    <location>
        <begin position="169"/>
        <end position="219"/>
    </location>
</feature>
<dbReference type="VEuPathDB" id="VectorBase:RPRC014498"/>
<dbReference type="OMA" id="PEYEMAP"/>
<dbReference type="Gene3D" id="1.10.10.60">
    <property type="entry name" value="Homeodomain-like"/>
    <property type="match status" value="2"/>
</dbReference>
<dbReference type="STRING" id="13249.T1IDX8"/>
<dbReference type="Pfam" id="PF09607">
    <property type="entry name" value="BrkDBD"/>
    <property type="match status" value="2"/>
</dbReference>
<dbReference type="HOGENOM" id="CLU_1241502_0_0_1"/>
<evidence type="ECO:0000259" key="1">
    <source>
        <dbReference type="Pfam" id="PF09607"/>
    </source>
</evidence>
<protein>
    <recommendedName>
        <fullName evidence="1">Brinker DNA-binding domain-containing protein</fullName>
    </recommendedName>
</protein>